<dbReference type="RefSeq" id="WP_014809137.1">
    <property type="nucleotide sequence ID" value="NC_018025.1"/>
</dbReference>
<keyword evidence="2" id="KW-1185">Reference proteome</keyword>
<dbReference type="Proteomes" id="UP000006055">
    <property type="component" value="Chromosome"/>
</dbReference>
<organism evidence="1 2">
    <name type="scientific">Desulfomonile tiedjei (strain ATCC 49306 / DSM 6799 / DCB-1)</name>
    <dbReference type="NCBI Taxonomy" id="706587"/>
    <lineage>
        <taxon>Bacteria</taxon>
        <taxon>Pseudomonadati</taxon>
        <taxon>Thermodesulfobacteriota</taxon>
        <taxon>Desulfomonilia</taxon>
        <taxon>Desulfomonilales</taxon>
        <taxon>Desulfomonilaceae</taxon>
        <taxon>Desulfomonile</taxon>
    </lineage>
</organism>
<evidence type="ECO:0000313" key="2">
    <source>
        <dbReference type="Proteomes" id="UP000006055"/>
    </source>
</evidence>
<dbReference type="InterPro" id="IPR036513">
    <property type="entry name" value="STAS_dom_sf"/>
</dbReference>
<dbReference type="EMBL" id="CP003360">
    <property type="protein sequence ID" value="AFM23986.1"/>
    <property type="molecule type" value="Genomic_DNA"/>
</dbReference>
<dbReference type="KEGG" id="dti:Desti_1273"/>
<reference evidence="2" key="1">
    <citation type="submission" date="2012-06" db="EMBL/GenBank/DDBJ databases">
        <title>Complete sequence of chromosome of Desulfomonile tiedjei DSM 6799.</title>
        <authorList>
            <person name="Lucas S."/>
            <person name="Copeland A."/>
            <person name="Lapidus A."/>
            <person name="Glavina del Rio T."/>
            <person name="Dalin E."/>
            <person name="Tice H."/>
            <person name="Bruce D."/>
            <person name="Goodwin L."/>
            <person name="Pitluck S."/>
            <person name="Peters L."/>
            <person name="Ovchinnikova G."/>
            <person name="Zeytun A."/>
            <person name="Lu M."/>
            <person name="Kyrpides N."/>
            <person name="Mavromatis K."/>
            <person name="Ivanova N."/>
            <person name="Brettin T."/>
            <person name="Detter J.C."/>
            <person name="Han C."/>
            <person name="Larimer F."/>
            <person name="Land M."/>
            <person name="Hauser L."/>
            <person name="Markowitz V."/>
            <person name="Cheng J.-F."/>
            <person name="Hugenholtz P."/>
            <person name="Woyke T."/>
            <person name="Wu D."/>
            <person name="Spring S."/>
            <person name="Schroeder M."/>
            <person name="Brambilla E."/>
            <person name="Klenk H.-P."/>
            <person name="Eisen J.A."/>
        </authorList>
    </citation>
    <scope>NUCLEOTIDE SEQUENCE [LARGE SCALE GENOMIC DNA]</scope>
    <source>
        <strain evidence="2">ATCC 49306 / DSM 6799 / DCB-1</strain>
    </source>
</reference>
<dbReference type="HOGENOM" id="CLU_1136625_0_0_7"/>
<dbReference type="Gene3D" id="3.30.750.24">
    <property type="entry name" value="STAS domain"/>
    <property type="match status" value="1"/>
</dbReference>
<dbReference type="AlphaFoldDB" id="I4C345"/>
<protein>
    <recommendedName>
        <fullName evidence="3">STAS domain-containing protein</fullName>
    </recommendedName>
</protein>
<gene>
    <name evidence="1" type="ordered locus">Desti_1273</name>
</gene>
<evidence type="ECO:0008006" key="3">
    <source>
        <dbReference type="Google" id="ProtNLM"/>
    </source>
</evidence>
<dbReference type="SUPFAM" id="SSF52091">
    <property type="entry name" value="SpoIIaa-like"/>
    <property type="match status" value="1"/>
</dbReference>
<sequence>MINKFYVYDEEVVFSLIEEPDFFRLKIERPTIEEDHVEEFMDKTVEWLSTNPEKGILIDFQGVHSICTEFTVYLSRYYQDIKTRGLNVRFVNVDPKIEPFIDVSNITIVMSIPDKPVVSARQLLQDLRNNLSDRQLMKKHGLSRKGLASLYRKLLGKGLISRKELAKRLGVETCEISVRLEGLVHKQTVDASEVLKDISERIPDSVLMEKYKLSPKGIQSLMKKLYMKGLITGDELDRRSTTRK</sequence>
<name>I4C345_DESTA</name>
<dbReference type="eggNOG" id="COG1366">
    <property type="taxonomic scope" value="Bacteria"/>
</dbReference>
<evidence type="ECO:0000313" key="1">
    <source>
        <dbReference type="EMBL" id="AFM23986.1"/>
    </source>
</evidence>
<proteinExistence type="predicted"/>
<dbReference type="STRING" id="706587.Desti_1273"/>
<accession>I4C345</accession>